<keyword evidence="1" id="KW-0863">Zinc-finger</keyword>
<evidence type="ECO:0000256" key="1">
    <source>
        <dbReference type="PROSITE-ProRule" id="PRU00042"/>
    </source>
</evidence>
<dbReference type="Proteomes" id="UP000801492">
    <property type="component" value="Unassembled WGS sequence"/>
</dbReference>
<dbReference type="SUPFAM" id="SSF57667">
    <property type="entry name" value="beta-beta-alpha zinc fingers"/>
    <property type="match status" value="1"/>
</dbReference>
<comment type="caution">
    <text evidence="5">The sequence shown here is derived from an EMBL/GenBank/DDBJ whole genome shotgun (WGS) entry which is preliminary data.</text>
</comment>
<dbReference type="InterPro" id="IPR013087">
    <property type="entry name" value="Znf_C2H2_type"/>
</dbReference>
<dbReference type="SMART" id="SM00355">
    <property type="entry name" value="ZnF_C2H2"/>
    <property type="match status" value="1"/>
</dbReference>
<feature type="domain" description="C2H2-type" evidence="3">
    <location>
        <begin position="120"/>
        <end position="142"/>
    </location>
</feature>
<feature type="domain" description="ZAD" evidence="4">
    <location>
        <begin position="10"/>
        <end position="82"/>
    </location>
</feature>
<keyword evidence="6" id="KW-1185">Reference proteome</keyword>
<evidence type="ECO:0000256" key="2">
    <source>
        <dbReference type="PROSITE-ProRule" id="PRU01263"/>
    </source>
</evidence>
<dbReference type="PROSITE" id="PS00028">
    <property type="entry name" value="ZINC_FINGER_C2H2_1"/>
    <property type="match status" value="1"/>
</dbReference>
<feature type="binding site" evidence="2">
    <location>
        <position position="58"/>
    </location>
    <ligand>
        <name>Zn(2+)</name>
        <dbReference type="ChEBI" id="CHEBI:29105"/>
    </ligand>
</feature>
<dbReference type="Pfam" id="PF07776">
    <property type="entry name" value="zf-AD"/>
    <property type="match status" value="1"/>
</dbReference>
<organism evidence="5 6">
    <name type="scientific">Ignelater luminosus</name>
    <name type="common">Cucubano</name>
    <name type="synonym">Pyrophorus luminosus</name>
    <dbReference type="NCBI Taxonomy" id="2038154"/>
    <lineage>
        <taxon>Eukaryota</taxon>
        <taxon>Metazoa</taxon>
        <taxon>Ecdysozoa</taxon>
        <taxon>Arthropoda</taxon>
        <taxon>Hexapoda</taxon>
        <taxon>Insecta</taxon>
        <taxon>Pterygota</taxon>
        <taxon>Neoptera</taxon>
        <taxon>Endopterygota</taxon>
        <taxon>Coleoptera</taxon>
        <taxon>Polyphaga</taxon>
        <taxon>Elateriformia</taxon>
        <taxon>Elateroidea</taxon>
        <taxon>Elateridae</taxon>
        <taxon>Agrypninae</taxon>
        <taxon>Pyrophorini</taxon>
        <taxon>Ignelater</taxon>
    </lineage>
</organism>
<reference evidence="5" key="1">
    <citation type="submission" date="2019-08" db="EMBL/GenBank/DDBJ databases">
        <title>The genome of the North American firefly Photinus pyralis.</title>
        <authorList>
            <consortium name="Photinus pyralis genome working group"/>
            <person name="Fallon T.R."/>
            <person name="Sander Lower S.E."/>
            <person name="Weng J.-K."/>
        </authorList>
    </citation>
    <scope>NUCLEOTIDE SEQUENCE</scope>
    <source>
        <strain evidence="5">TRF0915ILg1</strain>
        <tissue evidence="5">Whole body</tissue>
    </source>
</reference>
<dbReference type="SUPFAM" id="SSF57716">
    <property type="entry name" value="Glucocorticoid receptor-like (DNA-binding domain)"/>
    <property type="match status" value="1"/>
</dbReference>
<keyword evidence="2" id="KW-0862">Zinc</keyword>
<name>A0A8K0DG15_IGNLU</name>
<sequence>MYKNIDKMLELCRLCQVTPGTIKFIDNDEFINQVFECTNIKINSDHMKLLPKTVCSSCKLSIEEFFAFMQEIRIVDQRLQDQLFKCEDSKSDLHCNNCSIDLSTTAAVKEINKISFSKRFKCPICPKTYARHKNLQYHKKSHPNLFCTGCKTIFDDVTSQKSHLCNSPNESLTNKSDVSNGIITTTSCTNLNKCS</sequence>
<evidence type="ECO:0000259" key="3">
    <source>
        <dbReference type="PROSITE" id="PS50157"/>
    </source>
</evidence>
<feature type="non-terminal residue" evidence="5">
    <location>
        <position position="1"/>
    </location>
</feature>
<dbReference type="InterPro" id="IPR036236">
    <property type="entry name" value="Znf_C2H2_sf"/>
</dbReference>
<dbReference type="OrthoDB" id="8962942at2759"/>
<dbReference type="Gene3D" id="3.30.160.60">
    <property type="entry name" value="Classic Zinc Finger"/>
    <property type="match status" value="1"/>
</dbReference>
<dbReference type="SMART" id="SM00868">
    <property type="entry name" value="zf-AD"/>
    <property type="match status" value="1"/>
</dbReference>
<dbReference type="EMBL" id="VTPC01000604">
    <property type="protein sequence ID" value="KAF2905109.1"/>
    <property type="molecule type" value="Genomic_DNA"/>
</dbReference>
<dbReference type="AlphaFoldDB" id="A0A8K0DG15"/>
<evidence type="ECO:0000259" key="4">
    <source>
        <dbReference type="PROSITE" id="PS51915"/>
    </source>
</evidence>
<evidence type="ECO:0000313" key="5">
    <source>
        <dbReference type="EMBL" id="KAF2905109.1"/>
    </source>
</evidence>
<protein>
    <submittedName>
        <fullName evidence="5">Uncharacterized protein</fullName>
    </submittedName>
</protein>
<proteinExistence type="predicted"/>
<dbReference type="PROSITE" id="PS51915">
    <property type="entry name" value="ZAD"/>
    <property type="match status" value="1"/>
</dbReference>
<dbReference type="PROSITE" id="PS50157">
    <property type="entry name" value="ZINC_FINGER_C2H2_2"/>
    <property type="match status" value="1"/>
</dbReference>
<feature type="binding site" evidence="2">
    <location>
        <position position="12"/>
    </location>
    <ligand>
        <name>Zn(2+)</name>
        <dbReference type="ChEBI" id="CHEBI:29105"/>
    </ligand>
</feature>
<evidence type="ECO:0000313" key="6">
    <source>
        <dbReference type="Proteomes" id="UP000801492"/>
    </source>
</evidence>
<keyword evidence="2" id="KW-0479">Metal-binding</keyword>
<dbReference type="GO" id="GO:0008270">
    <property type="term" value="F:zinc ion binding"/>
    <property type="evidence" value="ECO:0007669"/>
    <property type="project" value="UniProtKB-UniRule"/>
</dbReference>
<feature type="binding site" evidence="2">
    <location>
        <position position="55"/>
    </location>
    <ligand>
        <name>Zn(2+)</name>
        <dbReference type="ChEBI" id="CHEBI:29105"/>
    </ligand>
</feature>
<accession>A0A8K0DG15</accession>
<feature type="binding site" evidence="2">
    <location>
        <position position="15"/>
    </location>
    <ligand>
        <name>Zn(2+)</name>
        <dbReference type="ChEBI" id="CHEBI:29105"/>
    </ligand>
</feature>
<gene>
    <name evidence="5" type="ORF">ILUMI_01065</name>
</gene>
<dbReference type="GO" id="GO:0005634">
    <property type="term" value="C:nucleus"/>
    <property type="evidence" value="ECO:0007669"/>
    <property type="project" value="InterPro"/>
</dbReference>
<dbReference type="InterPro" id="IPR012934">
    <property type="entry name" value="Znf_AD"/>
</dbReference>